<organism evidence="2 3">
    <name type="scientific">Citrobacter koseri</name>
    <name type="common">Citrobacter diversus</name>
    <dbReference type="NCBI Taxonomy" id="545"/>
    <lineage>
        <taxon>Bacteria</taxon>
        <taxon>Pseudomonadati</taxon>
        <taxon>Pseudomonadota</taxon>
        <taxon>Gammaproteobacteria</taxon>
        <taxon>Enterobacterales</taxon>
        <taxon>Enterobacteriaceae</taxon>
        <taxon>Citrobacter</taxon>
    </lineage>
</organism>
<dbReference type="Proteomes" id="UP000270272">
    <property type="component" value="Chromosome"/>
</dbReference>
<sequence length="46" mass="5522">MFINFGFFVKWWNKKSELFRIVFITAIPCAYVASYIISDILNMLRN</sequence>
<evidence type="ECO:0000313" key="3">
    <source>
        <dbReference type="Proteomes" id="UP000270272"/>
    </source>
</evidence>
<evidence type="ECO:0000313" key="2">
    <source>
        <dbReference type="EMBL" id="VEB93031.1"/>
    </source>
</evidence>
<dbReference type="EMBL" id="LR134204">
    <property type="protein sequence ID" value="VEB93031.1"/>
    <property type="molecule type" value="Genomic_DNA"/>
</dbReference>
<proteinExistence type="predicted"/>
<evidence type="ECO:0000256" key="1">
    <source>
        <dbReference type="SAM" id="Phobius"/>
    </source>
</evidence>
<name>A0A447UQR0_CITKO</name>
<feature type="transmembrane region" description="Helical" evidence="1">
    <location>
        <begin position="18"/>
        <end position="37"/>
    </location>
</feature>
<keyword evidence="1" id="KW-1133">Transmembrane helix</keyword>
<protein>
    <submittedName>
        <fullName evidence="2">Uncharacterized protein</fullName>
    </submittedName>
</protein>
<gene>
    <name evidence="2" type="ORF">NCTC11075_03902</name>
</gene>
<keyword evidence="1" id="KW-0812">Transmembrane</keyword>
<dbReference type="AlphaFoldDB" id="A0A447UQR0"/>
<keyword evidence="1" id="KW-0472">Membrane</keyword>
<reference evidence="2 3" key="1">
    <citation type="submission" date="2018-12" db="EMBL/GenBank/DDBJ databases">
        <authorList>
            <consortium name="Pathogen Informatics"/>
        </authorList>
    </citation>
    <scope>NUCLEOTIDE SEQUENCE [LARGE SCALE GENOMIC DNA]</scope>
    <source>
        <strain evidence="2 3">NCTC11075</strain>
    </source>
</reference>
<accession>A0A447UQR0</accession>